<dbReference type="PROSITE" id="PS50048">
    <property type="entry name" value="ZN2_CY6_FUNGAL_2"/>
    <property type="match status" value="1"/>
</dbReference>
<name>A0A9P9FES3_9HYPO</name>
<dbReference type="Pfam" id="PF00172">
    <property type="entry name" value="Zn_clus"/>
    <property type="match status" value="1"/>
</dbReference>
<dbReference type="OrthoDB" id="3014581at2759"/>
<dbReference type="PANTHER" id="PTHR31001:SF90">
    <property type="entry name" value="CENTROMERE DNA-BINDING PROTEIN COMPLEX CBF3 SUBUNIT B"/>
    <property type="match status" value="1"/>
</dbReference>
<evidence type="ECO:0000313" key="4">
    <source>
        <dbReference type="EMBL" id="KAH7160596.1"/>
    </source>
</evidence>
<dbReference type="CDD" id="cd12148">
    <property type="entry name" value="fungal_TF_MHR"/>
    <property type="match status" value="1"/>
</dbReference>
<dbReference type="AlphaFoldDB" id="A0A9P9FES3"/>
<dbReference type="InterPro" id="IPR050613">
    <property type="entry name" value="Sec_Metabolite_Reg"/>
</dbReference>
<dbReference type="PROSITE" id="PS00463">
    <property type="entry name" value="ZN2_CY6_FUNGAL_1"/>
    <property type="match status" value="1"/>
</dbReference>
<dbReference type="GO" id="GO:0005634">
    <property type="term" value="C:nucleus"/>
    <property type="evidence" value="ECO:0007669"/>
    <property type="project" value="UniProtKB-SubCell"/>
</dbReference>
<gene>
    <name evidence="4" type="ORF">EDB81DRAFT_319869</name>
</gene>
<dbReference type="InterPro" id="IPR036864">
    <property type="entry name" value="Zn2-C6_fun-type_DNA-bd_sf"/>
</dbReference>
<protein>
    <recommendedName>
        <fullName evidence="3">Zn(2)-C6 fungal-type domain-containing protein</fullName>
    </recommendedName>
</protein>
<keyword evidence="5" id="KW-1185">Reference proteome</keyword>
<dbReference type="PANTHER" id="PTHR31001">
    <property type="entry name" value="UNCHARACTERIZED TRANSCRIPTIONAL REGULATORY PROTEIN"/>
    <property type="match status" value="1"/>
</dbReference>
<sequence>MGRQPRQRPVSCHFCRVRKLRCSRVFPCTNCTSRGLPCPEALDPPSLNQPADTKWTTSFVSTADSDVLSRLERLEALLEVRNRQAEVVLPSVNAPTQTPIPTNTIPSGFVQLPLPQPLPSDVQNLTAEALFLERSCLGPKLSDLVVAESLVFRVCPIRLITQSTSCYVPSSSLSFEPTKCIWLPQREEAKALIKKYLDHITFIHHVVHGPSLRALVDNVYDSLQQDLHIPVGSVVLFISICADVTYSWTAQDEASELFSNYHEANLQSMFWLKTALDLLDNAQRNGHISMECIQGTLLLSFVLSNIEGISIRARSIISKAVVMARELGMHRIDHPNNSSISPQPHWSGLRAEVGRRVWWYLVATDWLVARFPGPHEGTYNVHPNHIAVRKPLNIEDEDLVEGINPVGLSMEEPTCMSYFLQRLRLAELSRNFSDKLGLSASNPDIVRYSIVTEIDEALDQFFRNIPKFFTLSAKELGKLPPADPRRSPAVIVQRHVIKLFVHGQRCKLHIPFFARGTVEPTYARSREICLQNAQIILETEHELEKEKITFVSTRLRLAATLHSVFMASIALLLDLCLRPEAGDKTKSRQQMTQVWRILEDAHGPSIPAAKLQELLRQVMKKYKVPLPVTKANNPASRRVGSHGDAIPLTPDSVTNPGLSAGPSLNVQMYPGPDLGVFDSSMDLDDIDWDDILWRLDVPFV</sequence>
<proteinExistence type="predicted"/>
<dbReference type="SMART" id="SM00066">
    <property type="entry name" value="GAL4"/>
    <property type="match status" value="1"/>
</dbReference>
<dbReference type="GO" id="GO:0008270">
    <property type="term" value="F:zinc ion binding"/>
    <property type="evidence" value="ECO:0007669"/>
    <property type="project" value="InterPro"/>
</dbReference>
<evidence type="ECO:0000313" key="5">
    <source>
        <dbReference type="Proteomes" id="UP000738349"/>
    </source>
</evidence>
<dbReference type="CDD" id="cd00067">
    <property type="entry name" value="GAL4"/>
    <property type="match status" value="1"/>
</dbReference>
<dbReference type="InterPro" id="IPR001138">
    <property type="entry name" value="Zn2Cys6_DnaBD"/>
</dbReference>
<evidence type="ECO:0000259" key="3">
    <source>
        <dbReference type="PROSITE" id="PS50048"/>
    </source>
</evidence>
<dbReference type="Gene3D" id="4.10.240.10">
    <property type="entry name" value="Zn(2)-C6 fungal-type DNA-binding domain"/>
    <property type="match status" value="1"/>
</dbReference>
<comment type="caution">
    <text evidence="4">The sequence shown here is derived from an EMBL/GenBank/DDBJ whole genome shotgun (WGS) entry which is preliminary data.</text>
</comment>
<comment type="subcellular location">
    <subcellularLocation>
        <location evidence="1">Nucleus</location>
    </subcellularLocation>
</comment>
<evidence type="ECO:0000256" key="1">
    <source>
        <dbReference type="ARBA" id="ARBA00004123"/>
    </source>
</evidence>
<organism evidence="4 5">
    <name type="scientific">Dactylonectria macrodidyma</name>
    <dbReference type="NCBI Taxonomy" id="307937"/>
    <lineage>
        <taxon>Eukaryota</taxon>
        <taxon>Fungi</taxon>
        <taxon>Dikarya</taxon>
        <taxon>Ascomycota</taxon>
        <taxon>Pezizomycotina</taxon>
        <taxon>Sordariomycetes</taxon>
        <taxon>Hypocreomycetidae</taxon>
        <taxon>Hypocreales</taxon>
        <taxon>Nectriaceae</taxon>
        <taxon>Dactylonectria</taxon>
    </lineage>
</organism>
<feature type="domain" description="Zn(2)-C6 fungal-type" evidence="3">
    <location>
        <begin position="11"/>
        <end position="38"/>
    </location>
</feature>
<evidence type="ECO:0000256" key="2">
    <source>
        <dbReference type="ARBA" id="ARBA00023242"/>
    </source>
</evidence>
<dbReference type="EMBL" id="JAGMUV010000004">
    <property type="protein sequence ID" value="KAH7160596.1"/>
    <property type="molecule type" value="Genomic_DNA"/>
</dbReference>
<dbReference type="SUPFAM" id="SSF57701">
    <property type="entry name" value="Zn2/Cys6 DNA-binding domain"/>
    <property type="match status" value="1"/>
</dbReference>
<dbReference type="Proteomes" id="UP000738349">
    <property type="component" value="Unassembled WGS sequence"/>
</dbReference>
<reference evidence="4" key="1">
    <citation type="journal article" date="2021" name="Nat. Commun.">
        <title>Genetic determinants of endophytism in the Arabidopsis root mycobiome.</title>
        <authorList>
            <person name="Mesny F."/>
            <person name="Miyauchi S."/>
            <person name="Thiergart T."/>
            <person name="Pickel B."/>
            <person name="Atanasova L."/>
            <person name="Karlsson M."/>
            <person name="Huettel B."/>
            <person name="Barry K.W."/>
            <person name="Haridas S."/>
            <person name="Chen C."/>
            <person name="Bauer D."/>
            <person name="Andreopoulos W."/>
            <person name="Pangilinan J."/>
            <person name="LaButti K."/>
            <person name="Riley R."/>
            <person name="Lipzen A."/>
            <person name="Clum A."/>
            <person name="Drula E."/>
            <person name="Henrissat B."/>
            <person name="Kohler A."/>
            <person name="Grigoriev I.V."/>
            <person name="Martin F.M."/>
            <person name="Hacquard S."/>
        </authorList>
    </citation>
    <scope>NUCLEOTIDE SEQUENCE</scope>
    <source>
        <strain evidence="4">MPI-CAGE-AT-0147</strain>
    </source>
</reference>
<accession>A0A9P9FES3</accession>
<dbReference type="GO" id="GO:0000981">
    <property type="term" value="F:DNA-binding transcription factor activity, RNA polymerase II-specific"/>
    <property type="evidence" value="ECO:0007669"/>
    <property type="project" value="InterPro"/>
</dbReference>
<keyword evidence="2" id="KW-0539">Nucleus</keyword>